<dbReference type="Proteomes" id="UP000323166">
    <property type="component" value="Unassembled WGS sequence"/>
</dbReference>
<evidence type="ECO:0000256" key="3">
    <source>
        <dbReference type="ARBA" id="ARBA00022485"/>
    </source>
</evidence>
<keyword evidence="4" id="KW-0285">Flavoprotein</keyword>
<dbReference type="PROSITE" id="PS00198">
    <property type="entry name" value="4FE4S_FER_1"/>
    <property type="match status" value="3"/>
</dbReference>
<dbReference type="SUPFAM" id="SSF51971">
    <property type="entry name" value="Nucleotide-binding domain"/>
    <property type="match status" value="1"/>
</dbReference>
<keyword evidence="6" id="KW-0274">FAD</keyword>
<dbReference type="Pfam" id="PF00037">
    <property type="entry name" value="Fer4"/>
    <property type="match status" value="1"/>
</dbReference>
<dbReference type="EMBL" id="VNHM01000010">
    <property type="protein sequence ID" value="TYO94913.1"/>
    <property type="molecule type" value="Genomic_DNA"/>
</dbReference>
<dbReference type="InterPro" id="IPR017896">
    <property type="entry name" value="4Fe4S_Fe-S-bd"/>
</dbReference>
<dbReference type="GO" id="GO:0046872">
    <property type="term" value="F:metal ion binding"/>
    <property type="evidence" value="ECO:0007669"/>
    <property type="project" value="UniProtKB-KW"/>
</dbReference>
<comment type="caution">
    <text evidence="11">The sequence shown here is derived from an EMBL/GenBank/DDBJ whole genome shotgun (WGS) entry which is preliminary data.</text>
</comment>
<dbReference type="Gene3D" id="3.40.50.720">
    <property type="entry name" value="NAD(P)-binding Rossmann-like Domain"/>
    <property type="match status" value="1"/>
</dbReference>
<dbReference type="InterPro" id="IPR039650">
    <property type="entry name" value="HdrA-like"/>
</dbReference>
<dbReference type="AlphaFoldDB" id="A0A5S4ZQ80"/>
<keyword evidence="9" id="KW-0411">Iron-sulfur</keyword>
<proteinExistence type="inferred from homology"/>
<dbReference type="PROSITE" id="PS51379">
    <property type="entry name" value="4FE4S_FER_2"/>
    <property type="match status" value="3"/>
</dbReference>
<keyword evidence="3" id="KW-0004">4Fe-4S</keyword>
<evidence type="ECO:0000256" key="8">
    <source>
        <dbReference type="ARBA" id="ARBA00023004"/>
    </source>
</evidence>
<keyword evidence="5" id="KW-0479">Metal-binding</keyword>
<dbReference type="InterPro" id="IPR003953">
    <property type="entry name" value="FAD-dep_OxRdtase_2_FAD-bd"/>
</dbReference>
<organism evidence="11 12">
    <name type="scientific">Desulfallas thermosapovorans DSM 6562</name>
    <dbReference type="NCBI Taxonomy" id="1121431"/>
    <lineage>
        <taxon>Bacteria</taxon>
        <taxon>Bacillati</taxon>
        <taxon>Bacillota</taxon>
        <taxon>Clostridia</taxon>
        <taxon>Eubacteriales</taxon>
        <taxon>Desulfallaceae</taxon>
        <taxon>Desulfallas</taxon>
    </lineage>
</organism>
<dbReference type="InterPro" id="IPR017900">
    <property type="entry name" value="4Fe4S_Fe_S_CS"/>
</dbReference>
<dbReference type="SUPFAM" id="SSF54862">
    <property type="entry name" value="4Fe-4S ferredoxins"/>
    <property type="match status" value="1"/>
</dbReference>
<protein>
    <submittedName>
        <fullName evidence="11">Heterodisulfide reductase subunit A</fullName>
    </submittedName>
</protein>
<feature type="domain" description="4Fe-4S ferredoxin-type" evidence="10">
    <location>
        <begin position="110"/>
        <end position="141"/>
    </location>
</feature>
<dbReference type="PANTHER" id="PTHR43498:SF1">
    <property type="entry name" value="COB--COM HETERODISULFIDE REDUCTASE IRON-SULFUR SUBUNIT A"/>
    <property type="match status" value="1"/>
</dbReference>
<dbReference type="PANTHER" id="PTHR43498">
    <property type="entry name" value="FERREDOXIN:COB-COM HETERODISULFIDE REDUCTASE SUBUNIT A"/>
    <property type="match status" value="1"/>
</dbReference>
<evidence type="ECO:0000313" key="12">
    <source>
        <dbReference type="Proteomes" id="UP000323166"/>
    </source>
</evidence>
<keyword evidence="12" id="KW-1185">Reference proteome</keyword>
<keyword evidence="7" id="KW-0560">Oxidoreductase</keyword>
<evidence type="ECO:0000313" key="11">
    <source>
        <dbReference type="EMBL" id="TYO94913.1"/>
    </source>
</evidence>
<name>A0A5S4ZQ80_9FIRM</name>
<dbReference type="Pfam" id="PF13450">
    <property type="entry name" value="NAD_binding_8"/>
    <property type="match status" value="1"/>
</dbReference>
<feature type="domain" description="4Fe-4S ferredoxin-type" evidence="10">
    <location>
        <begin position="974"/>
        <end position="1003"/>
    </location>
</feature>
<evidence type="ECO:0000256" key="5">
    <source>
        <dbReference type="ARBA" id="ARBA00022723"/>
    </source>
</evidence>
<dbReference type="Gene3D" id="3.30.70.20">
    <property type="match status" value="2"/>
</dbReference>
<comment type="similarity">
    <text evidence="2">Belongs to the HdrA family.</text>
</comment>
<feature type="domain" description="4Fe-4S ferredoxin-type" evidence="10">
    <location>
        <begin position="944"/>
        <end position="973"/>
    </location>
</feature>
<evidence type="ECO:0000259" key="10">
    <source>
        <dbReference type="PROSITE" id="PS51379"/>
    </source>
</evidence>
<evidence type="ECO:0000256" key="1">
    <source>
        <dbReference type="ARBA" id="ARBA00001974"/>
    </source>
</evidence>
<evidence type="ECO:0000256" key="7">
    <source>
        <dbReference type="ARBA" id="ARBA00023002"/>
    </source>
</evidence>
<evidence type="ECO:0000256" key="4">
    <source>
        <dbReference type="ARBA" id="ARBA00022630"/>
    </source>
</evidence>
<dbReference type="InterPro" id="IPR036188">
    <property type="entry name" value="FAD/NAD-bd_sf"/>
</dbReference>
<accession>A0A5S4ZQ80</accession>
<dbReference type="GO" id="GO:0016491">
    <property type="term" value="F:oxidoreductase activity"/>
    <property type="evidence" value="ECO:0007669"/>
    <property type="project" value="UniProtKB-KW"/>
</dbReference>
<evidence type="ECO:0000256" key="9">
    <source>
        <dbReference type="ARBA" id="ARBA00023014"/>
    </source>
</evidence>
<dbReference type="SUPFAM" id="SSF51905">
    <property type="entry name" value="FAD/NAD(P)-binding domain"/>
    <property type="match status" value="1"/>
</dbReference>
<reference evidence="11 12" key="1">
    <citation type="submission" date="2019-07" db="EMBL/GenBank/DDBJ databases">
        <title>Genomic Encyclopedia of Type Strains, Phase I: the one thousand microbial genomes (KMG-I) project.</title>
        <authorList>
            <person name="Kyrpides N."/>
        </authorList>
    </citation>
    <scope>NUCLEOTIDE SEQUENCE [LARGE SCALE GENOMIC DNA]</scope>
    <source>
        <strain evidence="11 12">DSM 6562</strain>
    </source>
</reference>
<evidence type="ECO:0000256" key="6">
    <source>
        <dbReference type="ARBA" id="ARBA00022827"/>
    </source>
</evidence>
<dbReference type="GO" id="GO:0051539">
    <property type="term" value="F:4 iron, 4 sulfur cluster binding"/>
    <property type="evidence" value="ECO:0007669"/>
    <property type="project" value="UniProtKB-KW"/>
</dbReference>
<evidence type="ECO:0000256" key="2">
    <source>
        <dbReference type="ARBA" id="ARBA00006561"/>
    </source>
</evidence>
<gene>
    <name evidence="11" type="ORF">LX24_01928</name>
</gene>
<comment type="cofactor">
    <cofactor evidence="1">
        <name>FAD</name>
        <dbReference type="ChEBI" id="CHEBI:57692"/>
    </cofactor>
</comment>
<sequence length="1026" mass="112366">MIVSKNNSDRKDKGKMVGSVLIIGAGISGMQSALDLAEVGYKVYIVEKSPAIGGRMPMLDKTFPTNDCSMCILSPKLVECGRHRNIDILTCSDVIGLSGEAGNFTVQVKKRPRYVDPDKCVGCGSCSEACPVKVPNEFNQNLGHRKAIYKLYPQAYPNAYMIDSTRCLKMKNPKACGKCIKVCQSNAIDHSMQEEIVSLNVGAIILCTGYDLVNAELRGEYGYGVYENVLTSLQFERMLSASGPYEGHVQKADGTTPKKIAFIQCVGSRDVSLCNGYCSSVCCMYATKEAVIAKEHVPGLDTTIFNMDIRAFGKDYEKYYNRAQNQSNVRYIKSMISSVKELPKTKELRVRYRTPEGMVEEDFEMLVLSVGLKPTQEAVDLAGILGIKLNDYNFCRLEELSGVQTSRKGIYVAGVFSGPKDIPETVMQASAAAGDTAAFLSPVRNTQVTEMEFPEEKDVTGEEPRIGVFVCHCGINIASVVDVPAVVEHVKQLPHVVYATNSLYACAQDSQLAMKELIEEHKLNRIVVASCSPRTHKPLFQETMKEAGLNAALFEMANIRDQCSWVHQQQPEKATAKAKDLVSAAVAKAATLNAAKNVTVDVTNTALVIGGGVAGMTSALSLVEQGYKVHLLEKSDRLGGMALRIHEGFNGENIPSFLQQLINKVKNSSNINLYTGCEIEEVSGYIGNFKTKLSTGQLLEHGVSIIATGGDEAKPTEYLYGQDNRVMTQLELDEAIVNNDPRVKSAQNIVMIQCVGSREENRPYCSRICCTKTMKLALKIKEINPDVSIIVLYRDIRTYSFNEDYYREARAKGVIFFRYDVDNKPQVELVGQNGQSKLRVTATDHIMGETYAIDADLLTLAAPIAPAESNHRLSQLFKVPLNPDNFFQEAHMKLRPVDFAAEGIYMCGLAHGPKSIDESISQAKAAAGRATSILSHDKLESKGVVAVVNQDLCAACLTCVRLCPFKAPRINEKHLAEIEAVICQGCGTCAGECPNKAITLQSYSHKQLTAQVKGMFNQSFSNSPSA</sequence>
<keyword evidence="8" id="KW-0408">Iron</keyword>
<dbReference type="Pfam" id="PF00890">
    <property type="entry name" value="FAD_binding_2"/>
    <property type="match status" value="1"/>
</dbReference>
<dbReference type="Gene3D" id="3.50.50.60">
    <property type="entry name" value="FAD/NAD(P)-binding domain"/>
    <property type="match status" value="1"/>
</dbReference>